<dbReference type="GO" id="GO:0009697">
    <property type="term" value="P:salicylic acid biosynthetic process"/>
    <property type="evidence" value="ECO:0007669"/>
    <property type="project" value="TreeGrafter"/>
</dbReference>
<dbReference type="GO" id="GO:0004106">
    <property type="term" value="F:chorismate mutase activity"/>
    <property type="evidence" value="ECO:0007669"/>
    <property type="project" value="InterPro"/>
</dbReference>
<dbReference type="GO" id="GO:0046417">
    <property type="term" value="P:chorismate metabolic process"/>
    <property type="evidence" value="ECO:0007669"/>
    <property type="project" value="InterPro"/>
</dbReference>
<dbReference type="AlphaFoldDB" id="A0A6J6NTA6"/>
<evidence type="ECO:0000256" key="1">
    <source>
        <dbReference type="ARBA" id="ARBA00023235"/>
    </source>
</evidence>
<evidence type="ECO:0000313" key="3">
    <source>
        <dbReference type="EMBL" id="CAB4690051.1"/>
    </source>
</evidence>
<feature type="domain" description="Chorismate mutase" evidence="2">
    <location>
        <begin position="6"/>
        <end position="95"/>
    </location>
</feature>
<dbReference type="EMBL" id="CAEZXP010000001">
    <property type="protein sequence ID" value="CAB4690051.1"/>
    <property type="molecule type" value="Genomic_DNA"/>
</dbReference>
<organism evidence="3">
    <name type="scientific">freshwater metagenome</name>
    <dbReference type="NCBI Taxonomy" id="449393"/>
    <lineage>
        <taxon>unclassified sequences</taxon>
        <taxon>metagenomes</taxon>
        <taxon>ecological metagenomes</taxon>
    </lineage>
</organism>
<name>A0A6J6NTA6_9ZZZZ</name>
<dbReference type="InterPro" id="IPR051331">
    <property type="entry name" value="Chorismate_mutase-related"/>
</dbReference>
<proteinExistence type="predicted"/>
<dbReference type="InterPro" id="IPR002701">
    <property type="entry name" value="CM_II_prokaryot"/>
</dbReference>
<dbReference type="SUPFAM" id="SSF48600">
    <property type="entry name" value="Chorismate mutase II"/>
    <property type="match status" value="1"/>
</dbReference>
<dbReference type="PANTHER" id="PTHR38041:SF1">
    <property type="entry name" value="CHORISMATE MUTASE"/>
    <property type="match status" value="1"/>
</dbReference>
<dbReference type="SMART" id="SM00830">
    <property type="entry name" value="CM_2"/>
    <property type="match status" value="1"/>
</dbReference>
<dbReference type="PROSITE" id="PS51168">
    <property type="entry name" value="CHORISMATE_MUT_2"/>
    <property type="match status" value="1"/>
</dbReference>
<dbReference type="Gene3D" id="1.20.59.10">
    <property type="entry name" value="Chorismate mutase"/>
    <property type="match status" value="1"/>
</dbReference>
<gene>
    <name evidence="3" type="ORF">UFOPK2399_00644</name>
</gene>
<protein>
    <submittedName>
        <fullName evidence="3">Unannotated protein</fullName>
    </submittedName>
</protein>
<dbReference type="InterPro" id="IPR036979">
    <property type="entry name" value="CM_dom_sf"/>
</dbReference>
<evidence type="ECO:0000259" key="2">
    <source>
        <dbReference type="PROSITE" id="PS51168"/>
    </source>
</evidence>
<sequence>MSTENYPSDETLAATRREINEIDQKLLELLNRRLEIVRTLHVHKVRAGLPLRDMAREESMVEQLVEANTGTLSPTGVRRFFTHLLDLIREEIHGA</sequence>
<dbReference type="Pfam" id="PF01817">
    <property type="entry name" value="CM_2"/>
    <property type="match status" value="1"/>
</dbReference>
<keyword evidence="1" id="KW-0413">Isomerase</keyword>
<reference evidence="3" key="1">
    <citation type="submission" date="2020-05" db="EMBL/GenBank/DDBJ databases">
        <authorList>
            <person name="Chiriac C."/>
            <person name="Salcher M."/>
            <person name="Ghai R."/>
            <person name="Kavagutti S V."/>
        </authorList>
    </citation>
    <scope>NUCLEOTIDE SEQUENCE</scope>
</reference>
<accession>A0A6J6NTA6</accession>
<dbReference type="PANTHER" id="PTHR38041">
    <property type="entry name" value="CHORISMATE MUTASE"/>
    <property type="match status" value="1"/>
</dbReference>
<dbReference type="InterPro" id="IPR036263">
    <property type="entry name" value="Chorismate_II_sf"/>
</dbReference>